<dbReference type="AlphaFoldDB" id="A0A9W3J9D1"/>
<name>A0A9W3J9D1_BACTU</name>
<reference evidence="1 2" key="1">
    <citation type="submission" date="2012-08" db="EMBL/GenBank/DDBJ databases">
        <authorList>
            <person name="Doggett N."/>
            <person name="Teshima H."/>
            <person name="Bruce D."/>
            <person name="Detter J.C."/>
            <person name="Johnson S.L."/>
            <person name="Han C."/>
        </authorList>
    </citation>
    <scope>NUCLEOTIDE SEQUENCE [LARGE SCALE GENOMIC DNA]</scope>
    <source>
        <strain evidence="1 2">HD-771</strain>
    </source>
</reference>
<evidence type="ECO:0000313" key="2">
    <source>
        <dbReference type="Proteomes" id="UP000005259"/>
    </source>
</evidence>
<dbReference type="EMBL" id="CP003752">
    <property type="protein sequence ID" value="AFQ13853.1"/>
    <property type="molecule type" value="Genomic_DNA"/>
</dbReference>
<accession>A0A9W3J9D1</accession>
<sequence>MRYIVQVDDKNNKEVRYVREIEYLQGKVSRVFLTRLMEYANVFTASTRTSADENILSIYDWLNKLSEYEIKCSEIPVEVTPKI</sequence>
<gene>
    <name evidence="1" type="ORF">BTG_01740</name>
</gene>
<proteinExistence type="predicted"/>
<dbReference type="KEGG" id="bti:BTG_01740"/>
<protein>
    <submittedName>
        <fullName evidence="1">Uncharacterized protein</fullName>
    </submittedName>
</protein>
<evidence type="ECO:0000313" key="1">
    <source>
        <dbReference type="EMBL" id="AFQ13853.1"/>
    </source>
</evidence>
<dbReference type="Proteomes" id="UP000005259">
    <property type="component" value="Chromosome"/>
</dbReference>
<organism evidence="1 2">
    <name type="scientific">Bacillus thuringiensis HD-771</name>
    <dbReference type="NCBI Taxonomy" id="1218175"/>
    <lineage>
        <taxon>Bacteria</taxon>
        <taxon>Bacillati</taxon>
        <taxon>Bacillota</taxon>
        <taxon>Bacilli</taxon>
        <taxon>Bacillales</taxon>
        <taxon>Bacillaceae</taxon>
        <taxon>Bacillus</taxon>
        <taxon>Bacillus cereus group</taxon>
    </lineage>
</organism>
<dbReference type="RefSeq" id="WP_001269538.1">
    <property type="nucleotide sequence ID" value="NC_018500.1"/>
</dbReference>